<organism evidence="3 4">
    <name type="scientific">Dioscorea zingiberensis</name>
    <dbReference type="NCBI Taxonomy" id="325984"/>
    <lineage>
        <taxon>Eukaryota</taxon>
        <taxon>Viridiplantae</taxon>
        <taxon>Streptophyta</taxon>
        <taxon>Embryophyta</taxon>
        <taxon>Tracheophyta</taxon>
        <taxon>Spermatophyta</taxon>
        <taxon>Magnoliopsida</taxon>
        <taxon>Liliopsida</taxon>
        <taxon>Dioscoreales</taxon>
        <taxon>Dioscoreaceae</taxon>
        <taxon>Dioscorea</taxon>
    </lineage>
</organism>
<dbReference type="InterPro" id="IPR025520">
    <property type="entry name" value="DUF4408"/>
</dbReference>
<dbReference type="Pfam" id="PF14364">
    <property type="entry name" value="DUF4408"/>
    <property type="match status" value="1"/>
</dbReference>
<evidence type="ECO:0000259" key="2">
    <source>
        <dbReference type="Pfam" id="PF14364"/>
    </source>
</evidence>
<gene>
    <name evidence="3" type="ORF">J5N97_011914</name>
</gene>
<proteinExistence type="predicted"/>
<dbReference type="Proteomes" id="UP001085076">
    <property type="component" value="Miscellaneous, Linkage group lg02"/>
</dbReference>
<dbReference type="AlphaFoldDB" id="A0A9D5HNY8"/>
<accession>A0A9D5HNY8</accession>
<sequence length="93" mass="10260">MVGAIFSMRVTLASVAVASTAVMLRLSGSSFVGFLSSEVPRMYGSLLSWLTPPYLYFIINGIIISIAASSRFQKAVTEEVDPAQNENRWRPWT</sequence>
<keyword evidence="1" id="KW-1133">Transmembrane helix</keyword>
<comment type="caution">
    <text evidence="3">The sequence shown here is derived from an EMBL/GenBank/DDBJ whole genome shotgun (WGS) entry which is preliminary data.</text>
</comment>
<dbReference type="EMBL" id="JAGGNH010000002">
    <property type="protein sequence ID" value="KAJ0983659.1"/>
    <property type="molecule type" value="Genomic_DNA"/>
</dbReference>
<evidence type="ECO:0000313" key="4">
    <source>
        <dbReference type="Proteomes" id="UP001085076"/>
    </source>
</evidence>
<evidence type="ECO:0000256" key="1">
    <source>
        <dbReference type="SAM" id="Phobius"/>
    </source>
</evidence>
<reference evidence="3" key="1">
    <citation type="submission" date="2021-03" db="EMBL/GenBank/DDBJ databases">
        <authorList>
            <person name="Li Z."/>
            <person name="Yang C."/>
        </authorList>
    </citation>
    <scope>NUCLEOTIDE SEQUENCE</scope>
    <source>
        <strain evidence="3">Dzin_1.0</strain>
        <tissue evidence="3">Leaf</tissue>
    </source>
</reference>
<feature type="domain" description="DUF4408" evidence="2">
    <location>
        <begin position="40"/>
        <end position="72"/>
    </location>
</feature>
<evidence type="ECO:0000313" key="3">
    <source>
        <dbReference type="EMBL" id="KAJ0983659.1"/>
    </source>
</evidence>
<keyword evidence="1" id="KW-0472">Membrane</keyword>
<keyword evidence="4" id="KW-1185">Reference proteome</keyword>
<protein>
    <recommendedName>
        <fullName evidence="2">DUF4408 domain-containing protein</fullName>
    </recommendedName>
</protein>
<reference evidence="3" key="2">
    <citation type="journal article" date="2022" name="Hortic Res">
        <title>The genome of Dioscorea zingiberensis sheds light on the biosynthesis, origin and evolution of the medicinally important diosgenin saponins.</title>
        <authorList>
            <person name="Li Y."/>
            <person name="Tan C."/>
            <person name="Li Z."/>
            <person name="Guo J."/>
            <person name="Li S."/>
            <person name="Chen X."/>
            <person name="Wang C."/>
            <person name="Dai X."/>
            <person name="Yang H."/>
            <person name="Song W."/>
            <person name="Hou L."/>
            <person name="Xu J."/>
            <person name="Tong Z."/>
            <person name="Xu A."/>
            <person name="Yuan X."/>
            <person name="Wang W."/>
            <person name="Yang Q."/>
            <person name="Chen L."/>
            <person name="Sun Z."/>
            <person name="Wang K."/>
            <person name="Pan B."/>
            <person name="Chen J."/>
            <person name="Bao Y."/>
            <person name="Liu F."/>
            <person name="Qi X."/>
            <person name="Gang D.R."/>
            <person name="Wen J."/>
            <person name="Li J."/>
        </authorList>
    </citation>
    <scope>NUCLEOTIDE SEQUENCE</scope>
    <source>
        <strain evidence="3">Dzin_1.0</strain>
    </source>
</reference>
<name>A0A9D5HNY8_9LILI</name>
<feature type="transmembrane region" description="Helical" evidence="1">
    <location>
        <begin position="53"/>
        <end position="72"/>
    </location>
</feature>
<keyword evidence="1" id="KW-0812">Transmembrane</keyword>